<dbReference type="Proteomes" id="UP001244341">
    <property type="component" value="Chromosome 3b"/>
</dbReference>
<dbReference type="PANTHER" id="PTHR34180">
    <property type="entry name" value="PEPTIDASE C45"/>
    <property type="match status" value="1"/>
</dbReference>
<gene>
    <name evidence="3" type="ORF">OEZ85_011365</name>
</gene>
<evidence type="ECO:0000259" key="2">
    <source>
        <dbReference type="Pfam" id="PF03417"/>
    </source>
</evidence>
<sequence>MRLLLFVLASVLLVVQASAATKADLAVEALCNDQQRRLNPPAPKCGVDSNMGGNYTMYPGRSPIVQFDVRACPSYWDIGYATGRRFSTMIQTRLYVHMQRQLLWFNSSTSGQDLIPRLAAHSARRYPDYFQELCGLAAGAGVQYGEMVLNNYNDELSLMLATKEAWWRDPSQEAALNASGIFKPAQNDAEEMEAAETGPAAAHPSAGAADAAAAASAQLGRRLKAAGAAGDAVGVAPVQMRRQLRMVTDGRPKALGREFVSKATHDGMGCSDVLIAGPREGNITDPARTRVPLLAHNEEESASREGALYMLIGTSGGATWVGYCYAGELCSIGNGWNSYGLAFTENYVEPAYRPFVGTGLVFLGRSLLEARDVPDALVRLAQPDVMMGVNFNLLDRIGEGGGSIGSAEVGPFGAFAYHQVAAGEWQFHANQYTFMDIVNYPSKISKARADTALAFPGMPLNVSDALSILGDTSTNPALPIFFEPTYNKEDITTGTVLFSPANRTMTVYTGNPRKRHVSFVFHLHSLNASVPLQAFTGVGGNSRTPSMA</sequence>
<accession>A0ABY8TUS5</accession>
<organism evidence="3 4">
    <name type="scientific">Tetradesmus obliquus</name>
    <name type="common">Green alga</name>
    <name type="synonym">Acutodesmus obliquus</name>
    <dbReference type="NCBI Taxonomy" id="3088"/>
    <lineage>
        <taxon>Eukaryota</taxon>
        <taxon>Viridiplantae</taxon>
        <taxon>Chlorophyta</taxon>
        <taxon>core chlorophytes</taxon>
        <taxon>Chlorophyceae</taxon>
        <taxon>CS clade</taxon>
        <taxon>Sphaeropleales</taxon>
        <taxon>Scenedesmaceae</taxon>
        <taxon>Tetradesmus</taxon>
    </lineage>
</organism>
<dbReference type="InterPro" id="IPR047801">
    <property type="entry name" value="Peptidase_C45"/>
</dbReference>
<reference evidence="3 4" key="1">
    <citation type="submission" date="2023-05" db="EMBL/GenBank/DDBJ databases">
        <title>A 100% complete, gapless, phased diploid assembly of the Scenedesmus obliquus UTEX 3031 genome.</title>
        <authorList>
            <person name="Biondi T.C."/>
            <person name="Hanschen E.R."/>
            <person name="Kwon T."/>
            <person name="Eng W."/>
            <person name="Kruse C.P.S."/>
            <person name="Koehler S.I."/>
            <person name="Kunde Y."/>
            <person name="Gleasner C.D."/>
            <person name="You Mak K.T."/>
            <person name="Polle J."/>
            <person name="Hovde B.T."/>
            <person name="Starkenburg S.R."/>
        </authorList>
    </citation>
    <scope>NUCLEOTIDE SEQUENCE [LARGE SCALE GENOMIC DNA]</scope>
    <source>
        <strain evidence="3 4">DOE0152z</strain>
    </source>
</reference>
<evidence type="ECO:0000313" key="3">
    <source>
        <dbReference type="EMBL" id="WIA11238.1"/>
    </source>
</evidence>
<proteinExistence type="predicted"/>
<dbReference type="PANTHER" id="PTHR34180:SF1">
    <property type="entry name" value="BETA-ALANYL-DOPAMINE_CARCININE HYDROLASE"/>
    <property type="match status" value="1"/>
</dbReference>
<dbReference type="Gene3D" id="3.60.60.10">
    <property type="entry name" value="Penicillin V Acylase, Chain A"/>
    <property type="match status" value="1"/>
</dbReference>
<keyword evidence="4" id="KW-1185">Reference proteome</keyword>
<feature type="domain" description="Peptidase C45 hydrolase" evidence="2">
    <location>
        <begin position="293"/>
        <end position="513"/>
    </location>
</feature>
<feature type="chain" id="PRO_5046487741" description="Peptidase C45 hydrolase domain-containing protein" evidence="1">
    <location>
        <begin position="20"/>
        <end position="548"/>
    </location>
</feature>
<name>A0ABY8TUS5_TETOB</name>
<dbReference type="InterPro" id="IPR005079">
    <property type="entry name" value="Peptidase_C45_hydrolase"/>
</dbReference>
<keyword evidence="1" id="KW-0732">Signal</keyword>
<feature type="signal peptide" evidence="1">
    <location>
        <begin position="1"/>
        <end position="19"/>
    </location>
</feature>
<evidence type="ECO:0000313" key="4">
    <source>
        <dbReference type="Proteomes" id="UP001244341"/>
    </source>
</evidence>
<protein>
    <recommendedName>
        <fullName evidence="2">Peptidase C45 hydrolase domain-containing protein</fullName>
    </recommendedName>
</protein>
<dbReference type="Pfam" id="PF03417">
    <property type="entry name" value="AAT"/>
    <property type="match status" value="1"/>
</dbReference>
<dbReference type="EMBL" id="CP126210">
    <property type="protein sequence ID" value="WIA11238.1"/>
    <property type="molecule type" value="Genomic_DNA"/>
</dbReference>
<evidence type="ECO:0000256" key="1">
    <source>
        <dbReference type="SAM" id="SignalP"/>
    </source>
</evidence>